<proteinExistence type="predicted"/>
<accession>A0AA39GT22</accession>
<dbReference type="PANTHER" id="PTHR35895">
    <property type="entry name" value="CHROMOSOME 16, WHOLE GENOME SHOTGUN SEQUENCE"/>
    <property type="match status" value="1"/>
</dbReference>
<evidence type="ECO:0000313" key="3">
    <source>
        <dbReference type="Proteomes" id="UP001175261"/>
    </source>
</evidence>
<feature type="transmembrane region" description="Helical" evidence="1">
    <location>
        <begin position="33"/>
        <end position="57"/>
    </location>
</feature>
<protein>
    <submittedName>
        <fullName evidence="2">Uncharacterized protein</fullName>
    </submittedName>
</protein>
<name>A0AA39GT22_SARSR</name>
<reference evidence="2" key="1">
    <citation type="submission" date="2022-10" db="EMBL/GenBank/DDBJ databases">
        <title>Determination and structural analysis of whole genome sequence of Sarocladium strictum F4-1.</title>
        <authorList>
            <person name="Hu L."/>
            <person name="Jiang Y."/>
        </authorList>
    </citation>
    <scope>NUCLEOTIDE SEQUENCE</scope>
    <source>
        <strain evidence="2">F4-1</strain>
    </source>
</reference>
<comment type="caution">
    <text evidence="2">The sequence shown here is derived from an EMBL/GenBank/DDBJ whole genome shotgun (WGS) entry which is preliminary data.</text>
</comment>
<dbReference type="GO" id="GO:0000329">
    <property type="term" value="C:fungal-type vacuole membrane"/>
    <property type="evidence" value="ECO:0007669"/>
    <property type="project" value="InterPro"/>
</dbReference>
<keyword evidence="1" id="KW-0812">Transmembrane</keyword>
<dbReference type="Pfam" id="PF12505">
    <property type="entry name" value="DUF3712"/>
    <property type="match status" value="1"/>
</dbReference>
<evidence type="ECO:0000256" key="1">
    <source>
        <dbReference type="SAM" id="Phobius"/>
    </source>
</evidence>
<dbReference type="PANTHER" id="PTHR35895:SF1">
    <property type="entry name" value="LIPID-BINDING SERUM GLYCOPROTEIN C-TERMINAL DOMAIN-CONTAINING PROTEIN"/>
    <property type="match status" value="1"/>
</dbReference>
<evidence type="ECO:0000313" key="2">
    <source>
        <dbReference type="EMBL" id="KAK0392621.1"/>
    </source>
</evidence>
<sequence length="341" mass="37767">MSDKGAVSVEQRNEVAPVKQGKRQSCMRHCKRFWWAHLIVFICIVVLVVCLIIFVAVPKIAQSKINDAKLDIQAVRILDTQSDSYRMEIDSTITTDGHMKAKVYPFEGVMYLEDKPGHVPFATLDFPETSAAKHQTVNITQNVKIQDMDAFTDFNIWFHNNETLRITVEGKTKVKPNGLSRKYDVTFKKTLEINGLNVFAGTKVTEGEISIEEDDEGRNFHGLADIPNASHFTLDIGNVTFTNFIGDENLGSLFIDNLVLRPGSNVVNISANLAQLRVLSLLRSSDSCESGVLDFKLLGENVTNHGQDLSYFAAALASVNQTVPIDIGSIIEKSLGTKVSC</sequence>
<keyword evidence="3" id="KW-1185">Reference proteome</keyword>
<dbReference type="Proteomes" id="UP001175261">
    <property type="component" value="Unassembled WGS sequence"/>
</dbReference>
<dbReference type="InterPro" id="IPR022185">
    <property type="entry name" value="DUF3712"/>
</dbReference>
<keyword evidence="1" id="KW-0472">Membrane</keyword>
<keyword evidence="1" id="KW-1133">Transmembrane helix</keyword>
<gene>
    <name evidence="2" type="ORF">NLU13_2116</name>
</gene>
<dbReference type="InterPro" id="IPR046368">
    <property type="entry name" value="Tag1"/>
</dbReference>
<dbReference type="EMBL" id="JAPDFR010000001">
    <property type="protein sequence ID" value="KAK0392621.1"/>
    <property type="molecule type" value="Genomic_DNA"/>
</dbReference>
<dbReference type="AlphaFoldDB" id="A0AA39GT22"/>
<organism evidence="2 3">
    <name type="scientific">Sarocladium strictum</name>
    <name type="common">Black bundle disease fungus</name>
    <name type="synonym">Acremonium strictum</name>
    <dbReference type="NCBI Taxonomy" id="5046"/>
    <lineage>
        <taxon>Eukaryota</taxon>
        <taxon>Fungi</taxon>
        <taxon>Dikarya</taxon>
        <taxon>Ascomycota</taxon>
        <taxon>Pezizomycotina</taxon>
        <taxon>Sordariomycetes</taxon>
        <taxon>Hypocreomycetidae</taxon>
        <taxon>Hypocreales</taxon>
        <taxon>Sarocladiaceae</taxon>
        <taxon>Sarocladium</taxon>
    </lineage>
</organism>